<keyword evidence="5 9" id="KW-0653">Protein transport</keyword>
<dbReference type="GO" id="GO:0015450">
    <property type="term" value="F:protein-transporting ATPase activity"/>
    <property type="evidence" value="ECO:0007669"/>
    <property type="project" value="InterPro"/>
</dbReference>
<keyword evidence="3 9" id="KW-1003">Cell membrane</keyword>
<comment type="caution">
    <text evidence="11">The sequence shown here is derived from an EMBL/GenBank/DDBJ whole genome shotgun (WGS) entry which is preliminary data.</text>
</comment>
<feature type="transmembrane region" description="Helical" evidence="9">
    <location>
        <begin position="184"/>
        <end position="207"/>
    </location>
</feature>
<keyword evidence="6 9" id="KW-1133">Transmembrane helix</keyword>
<dbReference type="Pfam" id="PF02355">
    <property type="entry name" value="SecD_SecF_C"/>
    <property type="match status" value="1"/>
</dbReference>
<comment type="similarity">
    <text evidence="9">Belongs to the SecD/SecF family. SecF subfamily.</text>
</comment>
<evidence type="ECO:0000256" key="4">
    <source>
        <dbReference type="ARBA" id="ARBA00022692"/>
    </source>
</evidence>
<feature type="transmembrane region" description="Helical" evidence="9">
    <location>
        <begin position="156"/>
        <end position="177"/>
    </location>
</feature>
<evidence type="ECO:0000256" key="9">
    <source>
        <dbReference type="HAMAP-Rule" id="MF_01464"/>
    </source>
</evidence>
<organism evidence="11 12">
    <name type="scientific">Leptospira interrogans serovar Manilae</name>
    <dbReference type="NCBI Taxonomy" id="214675"/>
    <lineage>
        <taxon>Bacteria</taxon>
        <taxon>Pseudomonadati</taxon>
        <taxon>Spirochaetota</taxon>
        <taxon>Spirochaetia</taxon>
        <taxon>Leptospirales</taxon>
        <taxon>Leptospiraceae</taxon>
        <taxon>Leptospira</taxon>
    </lineage>
</organism>
<dbReference type="InterPro" id="IPR005665">
    <property type="entry name" value="SecF_bac"/>
</dbReference>
<sequence length="322" mass="35561">MALKNWSPKRMFDFIKYKYVSICISLTLIVFGFSYTYAVHGGFANSLDFNGGLRTVVEFDQNMDRKKLENYFAENKIEAVLLLLDKEKHHYQIDIGLGSVDSILLKYREKNGLKPTDKVELSGIDALISILIADFRIDKSNILSANQVGAIVGGELSSTGTTLLGLTMAIILAYISFRFQFKFALGAILALTHDLILTVAFIGFFQIKPSVPIIAALLTLLGYSINDTIVVFDRIRENSAGNLNQTFGQTINSAINQTLGRTFNTSFATLISIVAIIIGGATELFDFAYVLTFGIVIGTYSSIFIAAPLVDIYDQVIRKARD</sequence>
<evidence type="ECO:0000256" key="3">
    <source>
        <dbReference type="ARBA" id="ARBA00022475"/>
    </source>
</evidence>
<dbReference type="Gene3D" id="1.20.1640.10">
    <property type="entry name" value="Multidrug efflux transporter AcrB transmembrane domain"/>
    <property type="match status" value="1"/>
</dbReference>
<reference evidence="11 12" key="1">
    <citation type="submission" date="2017-11" db="EMBL/GenBank/DDBJ databases">
        <authorList>
            <person name="Lechat P."/>
        </authorList>
    </citation>
    <scope>NUCLEOTIDE SEQUENCE [LARGE SCALE GENOMIC DNA]</scope>
    <source>
        <strain evidence="11">L495</strain>
    </source>
</reference>
<feature type="transmembrane region" description="Helical" evidence="9">
    <location>
        <begin position="263"/>
        <end position="281"/>
    </location>
</feature>
<dbReference type="NCBIfam" id="TIGR00966">
    <property type="entry name" value="transloc_SecF"/>
    <property type="match status" value="1"/>
</dbReference>
<keyword evidence="2 9" id="KW-0813">Transport</keyword>
<proteinExistence type="inferred from homology"/>
<dbReference type="InterPro" id="IPR022813">
    <property type="entry name" value="SecD/SecF_arch_bac"/>
</dbReference>
<dbReference type="HAMAP" id="MF_01464_B">
    <property type="entry name" value="SecF_B"/>
    <property type="match status" value="1"/>
</dbReference>
<feature type="transmembrane region" description="Helical" evidence="9">
    <location>
        <begin position="213"/>
        <end position="232"/>
    </location>
</feature>
<accession>A0AAQ1NZK8</accession>
<evidence type="ECO:0000313" key="12">
    <source>
        <dbReference type="Proteomes" id="UP000234460"/>
    </source>
</evidence>
<evidence type="ECO:0000256" key="8">
    <source>
        <dbReference type="ARBA" id="ARBA00023136"/>
    </source>
</evidence>
<evidence type="ECO:0000256" key="5">
    <source>
        <dbReference type="ARBA" id="ARBA00022927"/>
    </source>
</evidence>
<evidence type="ECO:0000256" key="2">
    <source>
        <dbReference type="ARBA" id="ARBA00022448"/>
    </source>
</evidence>
<feature type="transmembrane region" description="Helical" evidence="9">
    <location>
        <begin position="287"/>
        <end position="310"/>
    </location>
</feature>
<protein>
    <recommendedName>
        <fullName evidence="9">Protein-export membrane protein SecF</fullName>
    </recommendedName>
</protein>
<keyword evidence="7 9" id="KW-0811">Translocation</keyword>
<comment type="subcellular location">
    <subcellularLocation>
        <location evidence="1 9">Cell membrane</location>
        <topology evidence="1 9">Multi-pass membrane protein</topology>
    </subcellularLocation>
</comment>
<dbReference type="SUPFAM" id="SSF82866">
    <property type="entry name" value="Multidrug efflux transporter AcrB transmembrane domain"/>
    <property type="match status" value="1"/>
</dbReference>
<dbReference type="GO" id="GO:0065002">
    <property type="term" value="P:intracellular protein transmembrane transport"/>
    <property type="evidence" value="ECO:0007669"/>
    <property type="project" value="UniProtKB-UniRule"/>
</dbReference>
<name>A0AAQ1NZK8_LEPIR</name>
<evidence type="ECO:0000256" key="1">
    <source>
        <dbReference type="ARBA" id="ARBA00004651"/>
    </source>
</evidence>
<dbReference type="InterPro" id="IPR022645">
    <property type="entry name" value="SecD/SecF_bac"/>
</dbReference>
<evidence type="ECO:0000313" key="11">
    <source>
        <dbReference type="EMBL" id="SOR62217.1"/>
    </source>
</evidence>
<dbReference type="EMBL" id="OEJX01000036">
    <property type="protein sequence ID" value="SOR62217.1"/>
    <property type="molecule type" value="Genomic_DNA"/>
</dbReference>
<feature type="transmembrane region" description="Helical" evidence="9">
    <location>
        <begin position="20"/>
        <end position="38"/>
    </location>
</feature>
<evidence type="ECO:0000256" key="6">
    <source>
        <dbReference type="ARBA" id="ARBA00022989"/>
    </source>
</evidence>
<dbReference type="GO" id="GO:0006605">
    <property type="term" value="P:protein targeting"/>
    <property type="evidence" value="ECO:0007669"/>
    <property type="project" value="UniProtKB-UniRule"/>
</dbReference>
<dbReference type="GO" id="GO:0043952">
    <property type="term" value="P:protein transport by the Sec complex"/>
    <property type="evidence" value="ECO:0007669"/>
    <property type="project" value="UniProtKB-UniRule"/>
</dbReference>
<dbReference type="PANTHER" id="PTHR30081">
    <property type="entry name" value="PROTEIN-EXPORT MEMBRANE PROTEIN SEC"/>
    <property type="match status" value="1"/>
</dbReference>
<comment type="subunit">
    <text evidence="9">Forms a complex with SecD. Part of the essential Sec protein translocation apparatus which comprises SecA, SecYEG and auxiliary proteins SecDF. Other proteins may also be involved.</text>
</comment>
<evidence type="ECO:0000259" key="10">
    <source>
        <dbReference type="Pfam" id="PF02355"/>
    </source>
</evidence>
<keyword evidence="4 9" id="KW-0812">Transmembrane</keyword>
<dbReference type="Proteomes" id="UP000234460">
    <property type="component" value="Chromosome LMANV2"/>
</dbReference>
<gene>
    <name evidence="9 11" type="primary">secF</name>
    <name evidence="11" type="ORF">LMANV2_410073</name>
</gene>
<comment type="function">
    <text evidence="9">Part of the Sec protein translocase complex. Interacts with the SecYEG preprotein conducting channel. SecDF uses the proton motive force (PMF) to complete protein translocation after the ATP-dependent function of SecA.</text>
</comment>
<keyword evidence="8 9" id="KW-0472">Membrane</keyword>
<dbReference type="InterPro" id="IPR048634">
    <property type="entry name" value="SecD_SecF_C"/>
</dbReference>
<dbReference type="AlphaFoldDB" id="A0AAQ1NZK8"/>
<dbReference type="PANTHER" id="PTHR30081:SF8">
    <property type="entry name" value="PROTEIN TRANSLOCASE SUBUNIT SECF"/>
    <property type="match status" value="1"/>
</dbReference>
<evidence type="ECO:0000256" key="7">
    <source>
        <dbReference type="ARBA" id="ARBA00023010"/>
    </source>
</evidence>
<feature type="domain" description="Protein export membrane protein SecD/SecF C-terminal" evidence="10">
    <location>
        <begin position="139"/>
        <end position="313"/>
    </location>
</feature>
<dbReference type="FunFam" id="1.20.1640.10:FF:000039">
    <property type="entry name" value="Protein-export membrane protein SecF"/>
    <property type="match status" value="1"/>
</dbReference>
<dbReference type="PRINTS" id="PR01755">
    <property type="entry name" value="SECFTRNLCASE"/>
</dbReference>
<dbReference type="GO" id="GO:0005886">
    <property type="term" value="C:plasma membrane"/>
    <property type="evidence" value="ECO:0007669"/>
    <property type="project" value="UniProtKB-SubCell"/>
</dbReference>